<dbReference type="AlphaFoldDB" id="A0A1Y1ZG54"/>
<organism evidence="2 3">
    <name type="scientific">Clohesyomyces aquaticus</name>
    <dbReference type="NCBI Taxonomy" id="1231657"/>
    <lineage>
        <taxon>Eukaryota</taxon>
        <taxon>Fungi</taxon>
        <taxon>Dikarya</taxon>
        <taxon>Ascomycota</taxon>
        <taxon>Pezizomycotina</taxon>
        <taxon>Dothideomycetes</taxon>
        <taxon>Pleosporomycetidae</taxon>
        <taxon>Pleosporales</taxon>
        <taxon>Lindgomycetaceae</taxon>
        <taxon>Clohesyomyces</taxon>
    </lineage>
</organism>
<dbReference type="EMBL" id="MCFA01000089">
    <property type="protein sequence ID" value="ORY09241.1"/>
    <property type="molecule type" value="Genomic_DNA"/>
</dbReference>
<reference evidence="2 3" key="1">
    <citation type="submission" date="2016-07" db="EMBL/GenBank/DDBJ databases">
        <title>Pervasive Adenine N6-methylation of Active Genes in Fungi.</title>
        <authorList>
            <consortium name="DOE Joint Genome Institute"/>
            <person name="Mondo S.J."/>
            <person name="Dannebaum R.O."/>
            <person name="Kuo R.C."/>
            <person name="Labutti K."/>
            <person name="Haridas S."/>
            <person name="Kuo A."/>
            <person name="Salamov A."/>
            <person name="Ahrendt S.R."/>
            <person name="Lipzen A."/>
            <person name="Sullivan W."/>
            <person name="Andreopoulos W.B."/>
            <person name="Clum A."/>
            <person name="Lindquist E."/>
            <person name="Daum C."/>
            <person name="Ramamoorthy G.K."/>
            <person name="Gryganskyi A."/>
            <person name="Culley D."/>
            <person name="Magnuson J.K."/>
            <person name="James T.Y."/>
            <person name="O'Malley M.A."/>
            <person name="Stajich J.E."/>
            <person name="Spatafora J.W."/>
            <person name="Visel A."/>
            <person name="Grigoriev I.V."/>
        </authorList>
    </citation>
    <scope>NUCLEOTIDE SEQUENCE [LARGE SCALE GENOMIC DNA]</scope>
    <source>
        <strain evidence="2 3">CBS 115471</strain>
    </source>
</reference>
<gene>
    <name evidence="2" type="ORF">BCR34DRAFT_376298</name>
</gene>
<keyword evidence="3" id="KW-1185">Reference proteome</keyword>
<feature type="compositionally biased region" description="Polar residues" evidence="1">
    <location>
        <begin position="90"/>
        <end position="112"/>
    </location>
</feature>
<evidence type="ECO:0000313" key="2">
    <source>
        <dbReference type="EMBL" id="ORY09241.1"/>
    </source>
</evidence>
<proteinExistence type="predicted"/>
<name>A0A1Y1ZG54_9PLEO</name>
<sequence length="150" mass="16119">MLSSALYSSSPFAPSRWPFPSPFTVLPLIAESRRCPRNGNVRTVNSLLATNQFAILLWPSAMETQFHITSSSSISILLNTTTRSVPVRSHPQSSTSAQTPNSTTAILARSTNHPPPSPSGMISTTSLLHTGLFAGLRCGRQTLLLACPSR</sequence>
<protein>
    <submittedName>
        <fullName evidence="2">Uncharacterized protein</fullName>
    </submittedName>
</protein>
<evidence type="ECO:0000313" key="3">
    <source>
        <dbReference type="Proteomes" id="UP000193144"/>
    </source>
</evidence>
<evidence type="ECO:0000256" key="1">
    <source>
        <dbReference type="SAM" id="MobiDB-lite"/>
    </source>
</evidence>
<comment type="caution">
    <text evidence="2">The sequence shown here is derived from an EMBL/GenBank/DDBJ whole genome shotgun (WGS) entry which is preliminary data.</text>
</comment>
<accession>A0A1Y1ZG54</accession>
<dbReference type="Proteomes" id="UP000193144">
    <property type="component" value="Unassembled WGS sequence"/>
</dbReference>
<feature type="region of interest" description="Disordered" evidence="1">
    <location>
        <begin position="85"/>
        <end position="119"/>
    </location>
</feature>